<name>A0ACC3D5S6_9PEZI</name>
<organism evidence="1 2">
    <name type="scientific">Coniosporium uncinatum</name>
    <dbReference type="NCBI Taxonomy" id="93489"/>
    <lineage>
        <taxon>Eukaryota</taxon>
        <taxon>Fungi</taxon>
        <taxon>Dikarya</taxon>
        <taxon>Ascomycota</taxon>
        <taxon>Pezizomycotina</taxon>
        <taxon>Dothideomycetes</taxon>
        <taxon>Dothideomycetes incertae sedis</taxon>
        <taxon>Coniosporium</taxon>
    </lineage>
</organism>
<reference evidence="1" key="1">
    <citation type="submission" date="2024-09" db="EMBL/GenBank/DDBJ databases">
        <title>Black Yeasts Isolated from many extreme environments.</title>
        <authorList>
            <person name="Coleine C."/>
            <person name="Stajich J.E."/>
            <person name="Selbmann L."/>
        </authorList>
    </citation>
    <scope>NUCLEOTIDE SEQUENCE</scope>
    <source>
        <strain evidence="1">CCFEE 5737</strain>
    </source>
</reference>
<evidence type="ECO:0000313" key="2">
    <source>
        <dbReference type="Proteomes" id="UP001186974"/>
    </source>
</evidence>
<keyword evidence="2" id="KW-1185">Reference proteome</keyword>
<accession>A0ACC3D5S6</accession>
<dbReference type="EMBL" id="JAWDJW010007396">
    <property type="protein sequence ID" value="KAK3062242.1"/>
    <property type="molecule type" value="Genomic_DNA"/>
</dbReference>
<protein>
    <submittedName>
        <fullName evidence="1">Uncharacterized protein</fullName>
    </submittedName>
</protein>
<gene>
    <name evidence="1" type="ORF">LTS18_004535</name>
</gene>
<evidence type="ECO:0000313" key="1">
    <source>
        <dbReference type="EMBL" id="KAK3062242.1"/>
    </source>
</evidence>
<sequence length="391" mass="43128">MPENATLYLRDLAGADVGSTVAFEIHEGYFYALSNQLRFQDEEVDWTSFYYCLRFPLDSPRNDLVATHDRLYRRQHAEGPIHDRWLDLGLQVDEHTGELMIVETRREWKDGGSAHSRTFYHRRLEFDNYQPSSPDASDTAAAMTASIEEGNASAEGTSSTTSTSKALLLPMNDLYFTTLTSSNDPHYAPLQERPTPHPEYGLESDSAATYILARTKLRTYNLAASTFLDLVEDSTCCGDGGSCLRLRVGSRRPRPLNDDVESFRARTTEPLTLLQAEAVAMKAEFRYQPIRMWPPSRDSQAHAAMNSHLKADAKRPAAPCEVVAAADERSLVYLVRSKGSGAGRRGHIVLVSFDPAISYEGNAETSGGEAKGTLSGHKRVDSAALGAVGSL</sequence>
<comment type="caution">
    <text evidence="1">The sequence shown here is derived from an EMBL/GenBank/DDBJ whole genome shotgun (WGS) entry which is preliminary data.</text>
</comment>
<proteinExistence type="predicted"/>
<dbReference type="Proteomes" id="UP001186974">
    <property type="component" value="Unassembled WGS sequence"/>
</dbReference>